<evidence type="ECO:0000256" key="2">
    <source>
        <dbReference type="ARBA" id="ARBA00004496"/>
    </source>
</evidence>
<protein>
    <recommendedName>
        <fullName evidence="11">Bet v I/Major latex protein domain-containing protein</fullName>
    </recommendedName>
</protein>
<dbReference type="SUPFAM" id="SSF55961">
    <property type="entry name" value="Bet v1-like"/>
    <property type="match status" value="1"/>
</dbReference>
<evidence type="ECO:0000256" key="8">
    <source>
        <dbReference type="ARBA" id="ARBA00023272"/>
    </source>
</evidence>
<evidence type="ECO:0000256" key="4">
    <source>
        <dbReference type="ARBA" id="ARBA00022490"/>
    </source>
</evidence>
<dbReference type="Pfam" id="PF10604">
    <property type="entry name" value="Polyketide_cyc2"/>
    <property type="match status" value="1"/>
</dbReference>
<dbReference type="AlphaFoldDB" id="A0A2G5D4A2"/>
<dbReference type="CDD" id="cd07821">
    <property type="entry name" value="PYR_PYL_RCAR_like"/>
    <property type="match status" value="1"/>
</dbReference>
<comment type="subcellular location">
    <subcellularLocation>
        <location evidence="2">Cytoplasm</location>
    </subcellularLocation>
    <subcellularLocation>
        <location evidence="1">Nucleus</location>
    </subcellularLocation>
</comment>
<dbReference type="GO" id="GO:0038023">
    <property type="term" value="F:signaling receptor activity"/>
    <property type="evidence" value="ECO:0007669"/>
    <property type="project" value="TreeGrafter"/>
</dbReference>
<dbReference type="PANTHER" id="PTHR31213">
    <property type="entry name" value="OS08G0374000 PROTEIN-RELATED"/>
    <property type="match status" value="1"/>
</dbReference>
<evidence type="ECO:0000313" key="9">
    <source>
        <dbReference type="EMBL" id="PIA38341.1"/>
    </source>
</evidence>
<dbReference type="GO" id="GO:0004864">
    <property type="term" value="F:protein phosphatase inhibitor activity"/>
    <property type="evidence" value="ECO:0007669"/>
    <property type="project" value="UniProtKB-KW"/>
</dbReference>
<keyword evidence="10" id="KW-1185">Reference proteome</keyword>
<keyword evidence="5" id="KW-0938">Abscisic acid signaling pathway</keyword>
<keyword evidence="8" id="KW-0650">Protein phosphatase inhibitor</keyword>
<evidence type="ECO:0008006" key="11">
    <source>
        <dbReference type="Google" id="ProtNLM"/>
    </source>
</evidence>
<evidence type="ECO:0000256" key="7">
    <source>
        <dbReference type="ARBA" id="ARBA00023242"/>
    </source>
</evidence>
<reference evidence="9 10" key="1">
    <citation type="submission" date="2017-09" db="EMBL/GenBank/DDBJ databases">
        <title>WGS assembly of Aquilegia coerulea Goldsmith.</title>
        <authorList>
            <person name="Hodges S."/>
            <person name="Kramer E."/>
            <person name="Nordborg M."/>
            <person name="Tomkins J."/>
            <person name="Borevitz J."/>
            <person name="Derieg N."/>
            <person name="Yan J."/>
            <person name="Mihaltcheva S."/>
            <person name="Hayes R.D."/>
            <person name="Rokhsar D."/>
        </authorList>
    </citation>
    <scope>NUCLEOTIDE SEQUENCE [LARGE SCALE GENOMIC DNA]</scope>
    <source>
        <strain evidence="10">cv. Goldsmith</strain>
    </source>
</reference>
<evidence type="ECO:0000256" key="1">
    <source>
        <dbReference type="ARBA" id="ARBA00004123"/>
    </source>
</evidence>
<dbReference type="InterPro" id="IPR050279">
    <property type="entry name" value="Plant_def-hormone_signal"/>
</dbReference>
<organism evidence="9 10">
    <name type="scientific">Aquilegia coerulea</name>
    <name type="common">Rocky mountain columbine</name>
    <dbReference type="NCBI Taxonomy" id="218851"/>
    <lineage>
        <taxon>Eukaryota</taxon>
        <taxon>Viridiplantae</taxon>
        <taxon>Streptophyta</taxon>
        <taxon>Embryophyta</taxon>
        <taxon>Tracheophyta</taxon>
        <taxon>Spermatophyta</taxon>
        <taxon>Magnoliopsida</taxon>
        <taxon>Ranunculales</taxon>
        <taxon>Ranunculaceae</taxon>
        <taxon>Thalictroideae</taxon>
        <taxon>Aquilegia</taxon>
    </lineage>
</organism>
<dbReference type="GO" id="GO:0005634">
    <property type="term" value="C:nucleus"/>
    <property type="evidence" value="ECO:0007669"/>
    <property type="project" value="UniProtKB-SubCell"/>
</dbReference>
<dbReference type="InterPro" id="IPR023393">
    <property type="entry name" value="START-like_dom_sf"/>
</dbReference>
<dbReference type="GO" id="GO:0005737">
    <property type="term" value="C:cytoplasm"/>
    <property type="evidence" value="ECO:0007669"/>
    <property type="project" value="UniProtKB-SubCell"/>
</dbReference>
<evidence type="ECO:0000256" key="6">
    <source>
        <dbReference type="ARBA" id="ARBA00023170"/>
    </source>
</evidence>
<dbReference type="InParanoid" id="A0A2G5D4A2"/>
<keyword evidence="4" id="KW-0963">Cytoplasm</keyword>
<comment type="similarity">
    <text evidence="3">Belongs to the PYR/PYL/RCAR abscisic acid intracellular receptor family.</text>
</comment>
<dbReference type="Gene3D" id="3.30.530.20">
    <property type="match status" value="1"/>
</dbReference>
<keyword evidence="6" id="KW-0675">Receptor</keyword>
<sequence length="168" mass="18663">MSNSNNHYCNSSSSSSPSTQCKSFVVQNIDASVSSVWSIIRQFDKPQAYKQFVRSCSMIYGDGGIGSVREVEVVSGLPAKTSTERLDTLDEDLHVAGFSIVGGDHRLHNYHSTITLHEQEGKPESTVVKESYMVDVPLENTEEETCLFINTIIKNNLKSLDGVCRRRN</sequence>
<dbReference type="STRING" id="218851.A0A2G5D4A2"/>
<keyword evidence="7" id="KW-0539">Nucleus</keyword>
<dbReference type="EMBL" id="KZ305045">
    <property type="protein sequence ID" value="PIA38341.1"/>
    <property type="molecule type" value="Genomic_DNA"/>
</dbReference>
<accession>A0A2G5D4A2</accession>
<dbReference type="OrthoDB" id="4436220at2759"/>
<dbReference type="Proteomes" id="UP000230069">
    <property type="component" value="Unassembled WGS sequence"/>
</dbReference>
<dbReference type="InterPro" id="IPR019587">
    <property type="entry name" value="Polyketide_cyclase/dehydratase"/>
</dbReference>
<dbReference type="PANTHER" id="PTHR31213:SF82">
    <property type="entry name" value="ABSCISIC ACID RECEPTOR PYL11-RELATED"/>
    <property type="match status" value="1"/>
</dbReference>
<evidence type="ECO:0000313" key="10">
    <source>
        <dbReference type="Proteomes" id="UP000230069"/>
    </source>
</evidence>
<dbReference type="GO" id="GO:0009738">
    <property type="term" value="P:abscisic acid-activated signaling pathway"/>
    <property type="evidence" value="ECO:0007669"/>
    <property type="project" value="UniProtKB-KW"/>
</dbReference>
<name>A0A2G5D4A2_AQUCA</name>
<evidence type="ECO:0000256" key="3">
    <source>
        <dbReference type="ARBA" id="ARBA00008594"/>
    </source>
</evidence>
<dbReference type="GO" id="GO:0010427">
    <property type="term" value="F:abscisic acid binding"/>
    <property type="evidence" value="ECO:0007669"/>
    <property type="project" value="TreeGrafter"/>
</dbReference>
<gene>
    <name evidence="9" type="ORF">AQUCO_02800194v1</name>
</gene>
<evidence type="ECO:0000256" key="5">
    <source>
        <dbReference type="ARBA" id="ARBA00022682"/>
    </source>
</evidence>
<proteinExistence type="inferred from homology"/>